<dbReference type="KEGG" id="rml:FF011L_47180"/>
<proteinExistence type="predicted"/>
<sequence>MRHAAMCYGEPSDRQFFATSKAEFVSHANSLLFPLTWGESPIWISLEPNSAVSVPISSKKSTAKQRTPDCR</sequence>
<dbReference type="AlphaFoldDB" id="A0A517MMB4"/>
<keyword evidence="2" id="KW-1185">Reference proteome</keyword>
<evidence type="ECO:0000313" key="1">
    <source>
        <dbReference type="EMBL" id="QDS95917.1"/>
    </source>
</evidence>
<reference evidence="1 2" key="1">
    <citation type="submission" date="2019-02" db="EMBL/GenBank/DDBJ databases">
        <title>Deep-cultivation of Planctomycetes and their phenomic and genomic characterization uncovers novel biology.</title>
        <authorList>
            <person name="Wiegand S."/>
            <person name="Jogler M."/>
            <person name="Boedeker C."/>
            <person name="Pinto D."/>
            <person name="Vollmers J."/>
            <person name="Rivas-Marin E."/>
            <person name="Kohn T."/>
            <person name="Peeters S.H."/>
            <person name="Heuer A."/>
            <person name="Rast P."/>
            <person name="Oberbeckmann S."/>
            <person name="Bunk B."/>
            <person name="Jeske O."/>
            <person name="Meyerdierks A."/>
            <person name="Storesund J.E."/>
            <person name="Kallscheuer N."/>
            <person name="Luecker S."/>
            <person name="Lage O.M."/>
            <person name="Pohl T."/>
            <person name="Merkel B.J."/>
            <person name="Hornburger P."/>
            <person name="Mueller R.-W."/>
            <person name="Bruemmer F."/>
            <person name="Labrenz M."/>
            <person name="Spormann A.M."/>
            <person name="Op den Camp H."/>
            <person name="Overmann J."/>
            <person name="Amann R."/>
            <person name="Jetten M.S.M."/>
            <person name="Mascher T."/>
            <person name="Medema M.H."/>
            <person name="Devos D.P."/>
            <person name="Kaster A.-K."/>
            <person name="Ovreas L."/>
            <person name="Rohde M."/>
            <person name="Galperin M.Y."/>
            <person name="Jogler C."/>
        </authorList>
    </citation>
    <scope>NUCLEOTIDE SEQUENCE [LARGE SCALE GENOMIC DNA]</scope>
    <source>
        <strain evidence="1 2">FF011L</strain>
    </source>
</reference>
<dbReference type="Proteomes" id="UP000320672">
    <property type="component" value="Chromosome"/>
</dbReference>
<dbReference type="EMBL" id="CP036262">
    <property type="protein sequence ID" value="QDS95917.1"/>
    <property type="molecule type" value="Genomic_DNA"/>
</dbReference>
<name>A0A517MMB4_9BACT</name>
<protein>
    <submittedName>
        <fullName evidence="1">Uncharacterized protein</fullName>
    </submittedName>
</protein>
<accession>A0A517MMB4</accession>
<organism evidence="1 2">
    <name type="scientific">Roseimaritima multifibrata</name>
    <dbReference type="NCBI Taxonomy" id="1930274"/>
    <lineage>
        <taxon>Bacteria</taxon>
        <taxon>Pseudomonadati</taxon>
        <taxon>Planctomycetota</taxon>
        <taxon>Planctomycetia</taxon>
        <taxon>Pirellulales</taxon>
        <taxon>Pirellulaceae</taxon>
        <taxon>Roseimaritima</taxon>
    </lineage>
</organism>
<evidence type="ECO:0000313" key="2">
    <source>
        <dbReference type="Proteomes" id="UP000320672"/>
    </source>
</evidence>
<gene>
    <name evidence="1" type="ORF">FF011L_47180</name>
</gene>